<feature type="region of interest" description="Disordered" evidence="1">
    <location>
        <begin position="187"/>
        <end position="207"/>
    </location>
</feature>
<evidence type="ECO:0000313" key="2">
    <source>
        <dbReference type="EMBL" id="CAI2361677.1"/>
    </source>
</evidence>
<reference evidence="2" key="1">
    <citation type="submission" date="2023-07" db="EMBL/GenBank/DDBJ databases">
        <authorList>
            <consortium name="AG Swart"/>
            <person name="Singh M."/>
            <person name="Singh A."/>
            <person name="Seah K."/>
            <person name="Emmerich C."/>
        </authorList>
    </citation>
    <scope>NUCLEOTIDE SEQUENCE</scope>
    <source>
        <strain evidence="2">DP1</strain>
    </source>
</reference>
<name>A0AAD1U3M9_EUPCR</name>
<feature type="compositionally biased region" description="Low complexity" evidence="1">
    <location>
        <begin position="190"/>
        <end position="201"/>
    </location>
</feature>
<comment type="caution">
    <text evidence="2">The sequence shown here is derived from an EMBL/GenBank/DDBJ whole genome shotgun (WGS) entry which is preliminary data.</text>
</comment>
<proteinExistence type="predicted"/>
<dbReference type="Proteomes" id="UP001295684">
    <property type="component" value="Unassembled WGS sequence"/>
</dbReference>
<feature type="region of interest" description="Disordered" evidence="1">
    <location>
        <begin position="113"/>
        <end position="140"/>
    </location>
</feature>
<organism evidence="2 3">
    <name type="scientific">Euplotes crassus</name>
    <dbReference type="NCBI Taxonomy" id="5936"/>
    <lineage>
        <taxon>Eukaryota</taxon>
        <taxon>Sar</taxon>
        <taxon>Alveolata</taxon>
        <taxon>Ciliophora</taxon>
        <taxon>Intramacronucleata</taxon>
        <taxon>Spirotrichea</taxon>
        <taxon>Hypotrichia</taxon>
        <taxon>Euplotida</taxon>
        <taxon>Euplotidae</taxon>
        <taxon>Moneuplotes</taxon>
    </lineage>
</organism>
<feature type="region of interest" description="Disordered" evidence="1">
    <location>
        <begin position="24"/>
        <end position="50"/>
    </location>
</feature>
<dbReference type="EMBL" id="CAMPGE010002865">
    <property type="protein sequence ID" value="CAI2361677.1"/>
    <property type="molecule type" value="Genomic_DNA"/>
</dbReference>
<evidence type="ECO:0000256" key="1">
    <source>
        <dbReference type="SAM" id="MobiDB-lite"/>
    </source>
</evidence>
<gene>
    <name evidence="2" type="ORF">ECRASSUSDP1_LOCUS2989</name>
</gene>
<sequence>MFQVRQVHQLVLLRKLSKVKEEVTKSHLQPDNSHRVRLKGTKDGNNSILPDITQSEMNKRIIQRNLTRIFNKRKRRLKGTKLALKKGFTSSQFCNSRDGSKESVRRKNIRIGNIGNGKSRKKVQSPEPKRAIHVGGSSNSGLMNNSFKQRIIPNQEIFSERQSYYNSSYIKQSHQVASIYEENGSSYCQGSSPGSPIKSSGAEARDRHNFKEQLSRKANKISPLFKQNDYNKKVYSMVRKNISTPYKSKGEVMTRNNFNTRGVMSAGDQQLQGRCLSQPKRKVPNPHSTFKLMSNASQKLKNRPEIFGFQTRGGKLRKFKNNLYKKLKYSNTQKAHGKSSIHYDISTGEQRRFSRVSKLEPYNLLAIPNISPDFFSTRYKNSNAPNRSFTNSTSK</sequence>
<keyword evidence="3" id="KW-1185">Reference proteome</keyword>
<accession>A0AAD1U3M9</accession>
<protein>
    <submittedName>
        <fullName evidence="2">Uncharacterized protein</fullName>
    </submittedName>
</protein>
<dbReference type="AlphaFoldDB" id="A0AAD1U3M9"/>
<evidence type="ECO:0000313" key="3">
    <source>
        <dbReference type="Proteomes" id="UP001295684"/>
    </source>
</evidence>